<evidence type="ECO:0000256" key="1">
    <source>
        <dbReference type="ARBA" id="ARBA00000877"/>
    </source>
</evidence>
<evidence type="ECO:0000259" key="11">
    <source>
        <dbReference type="PROSITE" id="PS51794"/>
    </source>
</evidence>
<evidence type="ECO:0000256" key="4">
    <source>
        <dbReference type="ARBA" id="ARBA00022692"/>
    </source>
</evidence>
<dbReference type="InterPro" id="IPR034701">
    <property type="entry name" value="CdaA"/>
</dbReference>
<evidence type="ECO:0000256" key="9">
    <source>
        <dbReference type="ARBA" id="ARBA00023136"/>
    </source>
</evidence>
<dbReference type="PROSITE" id="PS51794">
    <property type="entry name" value="DAC"/>
    <property type="match status" value="1"/>
</dbReference>
<dbReference type="SUPFAM" id="SSF143597">
    <property type="entry name" value="YojJ-like"/>
    <property type="match status" value="1"/>
</dbReference>
<name>A0A3R5UYP1_9BACT</name>
<dbReference type="InterPro" id="IPR003390">
    <property type="entry name" value="DNA_integrity_scan_DisA_N"/>
</dbReference>
<evidence type="ECO:0000256" key="3">
    <source>
        <dbReference type="ARBA" id="ARBA00022679"/>
    </source>
</evidence>
<dbReference type="RefSeq" id="WP_128466324.1">
    <property type="nucleotide sequence ID" value="NZ_CP035108.1"/>
</dbReference>
<organism evidence="12 13">
    <name type="scientific">Geovibrio thiophilus</name>
    <dbReference type="NCBI Taxonomy" id="139438"/>
    <lineage>
        <taxon>Bacteria</taxon>
        <taxon>Pseudomonadati</taxon>
        <taxon>Deferribacterota</taxon>
        <taxon>Deferribacteres</taxon>
        <taxon>Deferribacterales</taxon>
        <taxon>Geovibrionaceae</taxon>
        <taxon>Geovibrio</taxon>
    </lineage>
</organism>
<dbReference type="NCBIfam" id="TIGR00159">
    <property type="entry name" value="diadenylate cyclase CdaA"/>
    <property type="match status" value="1"/>
</dbReference>
<dbReference type="Pfam" id="PF02457">
    <property type="entry name" value="DAC"/>
    <property type="match status" value="1"/>
</dbReference>
<dbReference type="GO" id="GO:0106408">
    <property type="term" value="F:diadenylate cyclase activity"/>
    <property type="evidence" value="ECO:0007669"/>
    <property type="project" value="UniProtKB-EC"/>
</dbReference>
<comment type="catalytic activity">
    <reaction evidence="1 10">
        <text>2 ATP = 3',3'-c-di-AMP + 2 diphosphate</text>
        <dbReference type="Rhea" id="RHEA:35655"/>
        <dbReference type="ChEBI" id="CHEBI:30616"/>
        <dbReference type="ChEBI" id="CHEBI:33019"/>
        <dbReference type="ChEBI" id="CHEBI:71500"/>
        <dbReference type="EC" id="2.7.7.85"/>
    </reaction>
</comment>
<evidence type="ECO:0000256" key="5">
    <source>
        <dbReference type="ARBA" id="ARBA00022695"/>
    </source>
</evidence>
<dbReference type="EMBL" id="CP035108">
    <property type="protein sequence ID" value="QAR33038.1"/>
    <property type="molecule type" value="Genomic_DNA"/>
</dbReference>
<keyword evidence="4 10" id="KW-0812">Transmembrane</keyword>
<dbReference type="GO" id="GO:0005524">
    <property type="term" value="F:ATP binding"/>
    <property type="evidence" value="ECO:0007669"/>
    <property type="project" value="UniProtKB-UniRule"/>
</dbReference>
<dbReference type="KEGG" id="gtl:EP073_06335"/>
<comment type="subunit">
    <text evidence="10">Probably a homodimer.</text>
</comment>
<dbReference type="OrthoDB" id="9807385at2"/>
<dbReference type="GO" id="GO:0006171">
    <property type="term" value="P:cAMP biosynthetic process"/>
    <property type="evidence" value="ECO:0007669"/>
    <property type="project" value="InterPro"/>
</dbReference>
<keyword evidence="13" id="KW-1185">Reference proteome</keyword>
<dbReference type="Gene3D" id="3.40.1700.10">
    <property type="entry name" value="DNA integrity scanning protein, DisA, N-terminal domain"/>
    <property type="match status" value="1"/>
</dbReference>
<feature type="transmembrane region" description="Helical" evidence="10">
    <location>
        <begin position="35"/>
        <end position="55"/>
    </location>
</feature>
<keyword evidence="6 10" id="KW-0547">Nucleotide-binding</keyword>
<keyword evidence="5 10" id="KW-0548">Nucleotidyltransferase</keyword>
<reference evidence="12 13" key="1">
    <citation type="submission" date="2019-01" db="EMBL/GenBank/DDBJ databases">
        <title>Geovibrio thiophilus DSM 11263, complete genome.</title>
        <authorList>
            <person name="Spring S."/>
            <person name="Bunk B."/>
            <person name="Sproer C."/>
        </authorList>
    </citation>
    <scope>NUCLEOTIDE SEQUENCE [LARGE SCALE GENOMIC DNA]</scope>
    <source>
        <strain evidence="12 13">DSM 11263</strain>
    </source>
</reference>
<evidence type="ECO:0000313" key="12">
    <source>
        <dbReference type="EMBL" id="QAR33038.1"/>
    </source>
</evidence>
<dbReference type="EC" id="2.7.7.85" evidence="10"/>
<gene>
    <name evidence="10" type="primary">dacA</name>
    <name evidence="12" type="ORF">EP073_06335</name>
</gene>
<comment type="caution">
    <text evidence="10">Lacks conserved residue(s) required for the propagation of feature annotation.</text>
</comment>
<dbReference type="InterPro" id="IPR045585">
    <property type="entry name" value="CdaA_N"/>
</dbReference>
<keyword evidence="7 10" id="KW-0067">ATP-binding</keyword>
<feature type="transmembrane region" description="Helical" evidence="10">
    <location>
        <begin position="6"/>
        <end position="28"/>
    </location>
</feature>
<dbReference type="InterPro" id="IPR050338">
    <property type="entry name" value="DisA"/>
</dbReference>
<keyword evidence="9 10" id="KW-0472">Membrane</keyword>
<evidence type="ECO:0000256" key="2">
    <source>
        <dbReference type="ARBA" id="ARBA00022475"/>
    </source>
</evidence>
<evidence type="ECO:0000256" key="10">
    <source>
        <dbReference type="HAMAP-Rule" id="MF_01499"/>
    </source>
</evidence>
<accession>A0A3R5UYP1</accession>
<protein>
    <recommendedName>
        <fullName evidence="10">Diadenylate cyclase</fullName>
        <shortName evidence="10">DAC</shortName>
        <ecNumber evidence="10">2.7.7.85</ecNumber>
    </recommendedName>
    <alternativeName>
        <fullName evidence="10">Cyclic-di-AMP synthase</fullName>
        <shortName evidence="10">c-di-AMP synthase</shortName>
    </alternativeName>
</protein>
<dbReference type="InterPro" id="IPR036888">
    <property type="entry name" value="DNA_integrity_DisA_N_sf"/>
</dbReference>
<evidence type="ECO:0000313" key="13">
    <source>
        <dbReference type="Proteomes" id="UP000287502"/>
    </source>
</evidence>
<keyword evidence="3 10" id="KW-0808">Transferase</keyword>
<evidence type="ECO:0000256" key="7">
    <source>
        <dbReference type="ARBA" id="ARBA00022840"/>
    </source>
</evidence>
<evidence type="ECO:0000256" key="6">
    <source>
        <dbReference type="ARBA" id="ARBA00022741"/>
    </source>
</evidence>
<dbReference type="Pfam" id="PF19293">
    <property type="entry name" value="CdaA_N"/>
    <property type="match status" value="1"/>
</dbReference>
<comment type="similarity">
    <text evidence="10">Belongs to the adenylate cyclase family. DacA/CdaA subfamily.</text>
</comment>
<dbReference type="PANTHER" id="PTHR34185:SF1">
    <property type="entry name" value="DIADENYLATE CYCLASE"/>
    <property type="match status" value="1"/>
</dbReference>
<comment type="function">
    <text evidence="10">Catalyzes the condensation of 2 ATP molecules into cyclic di-AMP (c-di-AMP), a second messenger used to regulate differing processes in different bacteria.</text>
</comment>
<dbReference type="AlphaFoldDB" id="A0A3R5UYP1"/>
<proteinExistence type="inferred from homology"/>
<feature type="domain" description="DAC" evidence="11">
    <location>
        <begin position="80"/>
        <end position="236"/>
    </location>
</feature>
<sequence length="257" mass="28277">MPEFLKFVTLIDLLDMTIIAVVVYRILLLIKGTRAIQMILGVLLLIVIAFASKYLGLKTTSWVLSNFTGYLFIILVVLFQPEIRRALAVFGETRMLGSGGKSTLKVLDEIVKAASILANRQIGALIVIEGNTDLEHYLETGETLKSLVTKDILISIFIPYSPLHDGAVIIKDGEILKAGCILPLSKKVDIGKNYGTRHRAAIGITEETDAVSVTVSEEKGSITVAHKGVLSEELDAEMLRIRLKELFEIDKRGAKKK</sequence>
<evidence type="ECO:0000256" key="8">
    <source>
        <dbReference type="ARBA" id="ARBA00022989"/>
    </source>
</evidence>
<dbReference type="FunFam" id="3.40.1700.10:FF:000002">
    <property type="entry name" value="Diadenylate cyclase"/>
    <property type="match status" value="1"/>
</dbReference>
<dbReference type="PIRSF" id="PIRSF004793">
    <property type="entry name" value="UCP004793"/>
    <property type="match status" value="1"/>
</dbReference>
<dbReference type="GO" id="GO:0004016">
    <property type="term" value="F:adenylate cyclase activity"/>
    <property type="evidence" value="ECO:0007669"/>
    <property type="project" value="UniProtKB-UniRule"/>
</dbReference>
<dbReference type="PANTHER" id="PTHR34185">
    <property type="entry name" value="DIADENYLATE CYCLASE"/>
    <property type="match status" value="1"/>
</dbReference>
<dbReference type="Proteomes" id="UP000287502">
    <property type="component" value="Chromosome"/>
</dbReference>
<dbReference type="HAMAP" id="MF_01499">
    <property type="entry name" value="DacA"/>
    <property type="match status" value="1"/>
</dbReference>
<feature type="transmembrane region" description="Helical" evidence="10">
    <location>
        <begin position="61"/>
        <end position="79"/>
    </location>
</feature>
<keyword evidence="2 10" id="KW-1003">Cell membrane</keyword>
<keyword evidence="8 10" id="KW-1133">Transmembrane helix</keyword>
<dbReference type="InterPro" id="IPR014046">
    <property type="entry name" value="C-di-AMP_synthase"/>
</dbReference>